<keyword evidence="3" id="KW-1185">Reference proteome</keyword>
<name>A0ABU9AUZ3_9BACT</name>
<evidence type="ECO:0008006" key="4">
    <source>
        <dbReference type="Google" id="ProtNLM"/>
    </source>
</evidence>
<evidence type="ECO:0000313" key="2">
    <source>
        <dbReference type="EMBL" id="MEK7951579.1"/>
    </source>
</evidence>
<gene>
    <name evidence="2" type="ORF">WKV53_13770</name>
</gene>
<evidence type="ECO:0000256" key="1">
    <source>
        <dbReference type="SAM" id="MobiDB-lite"/>
    </source>
</evidence>
<organism evidence="2 3">
    <name type="scientific">Luteolibacter soli</name>
    <dbReference type="NCBI Taxonomy" id="3135280"/>
    <lineage>
        <taxon>Bacteria</taxon>
        <taxon>Pseudomonadati</taxon>
        <taxon>Verrucomicrobiota</taxon>
        <taxon>Verrucomicrobiia</taxon>
        <taxon>Verrucomicrobiales</taxon>
        <taxon>Verrucomicrobiaceae</taxon>
        <taxon>Luteolibacter</taxon>
    </lineage>
</organism>
<comment type="caution">
    <text evidence="2">The sequence shown here is derived from an EMBL/GenBank/DDBJ whole genome shotgun (WGS) entry which is preliminary data.</text>
</comment>
<dbReference type="Proteomes" id="UP001371305">
    <property type="component" value="Unassembled WGS sequence"/>
</dbReference>
<evidence type="ECO:0000313" key="3">
    <source>
        <dbReference type="Proteomes" id="UP001371305"/>
    </source>
</evidence>
<feature type="compositionally biased region" description="Polar residues" evidence="1">
    <location>
        <begin position="59"/>
        <end position="71"/>
    </location>
</feature>
<protein>
    <recommendedName>
        <fullName evidence="4">DUF2059 domain-containing protein</fullName>
    </recommendedName>
</protein>
<feature type="region of interest" description="Disordered" evidence="1">
    <location>
        <begin position="30"/>
        <end position="71"/>
    </location>
</feature>
<proteinExistence type="predicted"/>
<reference evidence="2 3" key="1">
    <citation type="submission" date="2024-04" db="EMBL/GenBank/DDBJ databases">
        <title>Luteolibacter sp. isolated from soil.</title>
        <authorList>
            <person name="An J."/>
        </authorList>
    </citation>
    <scope>NUCLEOTIDE SEQUENCE [LARGE SCALE GENOMIC DNA]</scope>
    <source>
        <strain evidence="2 3">Y139</strain>
    </source>
</reference>
<dbReference type="RefSeq" id="WP_341405201.1">
    <property type="nucleotide sequence ID" value="NZ_JBBUKT010000005.1"/>
</dbReference>
<accession>A0ABU9AUZ3</accession>
<dbReference type="EMBL" id="JBBUKT010000005">
    <property type="protein sequence ID" value="MEK7951579.1"/>
    <property type="molecule type" value="Genomic_DNA"/>
</dbReference>
<sequence length="205" mass="22375">MKTPLLIVSHVAAVLLGLLLFRSFQPAGPTPDELAATSSAKPAPQEATAPESSPPAKGTTKSNNRTGQQAPKASVHLLAWKALASENLTRPERMKASRQLLQKWIKEDWHAALDTVMKETPDDFALLDEFAETFTREPAAIWQIIEQKPYGIATHALLGRWQSSLVNCDEATVRKLADTLPERGKQAALETLNRAKDNEPYSGGG</sequence>